<protein>
    <submittedName>
        <fullName evidence="1">Uncharacterized protein</fullName>
    </submittedName>
</protein>
<feature type="non-terminal residue" evidence="1">
    <location>
        <position position="1344"/>
    </location>
</feature>
<organism evidence="1 2">
    <name type="scientific">Pluteus cervinus</name>
    <dbReference type="NCBI Taxonomy" id="181527"/>
    <lineage>
        <taxon>Eukaryota</taxon>
        <taxon>Fungi</taxon>
        <taxon>Dikarya</taxon>
        <taxon>Basidiomycota</taxon>
        <taxon>Agaricomycotina</taxon>
        <taxon>Agaricomycetes</taxon>
        <taxon>Agaricomycetidae</taxon>
        <taxon>Agaricales</taxon>
        <taxon>Pluteineae</taxon>
        <taxon>Pluteaceae</taxon>
        <taxon>Pluteus</taxon>
    </lineage>
</organism>
<dbReference type="EMBL" id="ML208263">
    <property type="protein sequence ID" value="TFK75313.1"/>
    <property type="molecule type" value="Genomic_DNA"/>
</dbReference>
<reference evidence="1 2" key="1">
    <citation type="journal article" date="2019" name="Nat. Ecol. Evol.">
        <title>Megaphylogeny resolves global patterns of mushroom evolution.</title>
        <authorList>
            <person name="Varga T."/>
            <person name="Krizsan K."/>
            <person name="Foldi C."/>
            <person name="Dima B."/>
            <person name="Sanchez-Garcia M."/>
            <person name="Sanchez-Ramirez S."/>
            <person name="Szollosi G.J."/>
            <person name="Szarkandi J.G."/>
            <person name="Papp V."/>
            <person name="Albert L."/>
            <person name="Andreopoulos W."/>
            <person name="Angelini C."/>
            <person name="Antonin V."/>
            <person name="Barry K.W."/>
            <person name="Bougher N.L."/>
            <person name="Buchanan P."/>
            <person name="Buyck B."/>
            <person name="Bense V."/>
            <person name="Catcheside P."/>
            <person name="Chovatia M."/>
            <person name="Cooper J."/>
            <person name="Damon W."/>
            <person name="Desjardin D."/>
            <person name="Finy P."/>
            <person name="Geml J."/>
            <person name="Haridas S."/>
            <person name="Hughes K."/>
            <person name="Justo A."/>
            <person name="Karasinski D."/>
            <person name="Kautmanova I."/>
            <person name="Kiss B."/>
            <person name="Kocsube S."/>
            <person name="Kotiranta H."/>
            <person name="LaButti K.M."/>
            <person name="Lechner B.E."/>
            <person name="Liimatainen K."/>
            <person name="Lipzen A."/>
            <person name="Lukacs Z."/>
            <person name="Mihaltcheva S."/>
            <person name="Morgado L.N."/>
            <person name="Niskanen T."/>
            <person name="Noordeloos M.E."/>
            <person name="Ohm R.A."/>
            <person name="Ortiz-Santana B."/>
            <person name="Ovrebo C."/>
            <person name="Racz N."/>
            <person name="Riley R."/>
            <person name="Savchenko A."/>
            <person name="Shiryaev A."/>
            <person name="Soop K."/>
            <person name="Spirin V."/>
            <person name="Szebenyi C."/>
            <person name="Tomsovsky M."/>
            <person name="Tulloss R.E."/>
            <person name="Uehling J."/>
            <person name="Grigoriev I.V."/>
            <person name="Vagvolgyi C."/>
            <person name="Papp T."/>
            <person name="Martin F.M."/>
            <person name="Miettinen O."/>
            <person name="Hibbett D.S."/>
            <person name="Nagy L.G."/>
        </authorList>
    </citation>
    <scope>NUCLEOTIDE SEQUENCE [LARGE SCALE GENOMIC DNA]</scope>
    <source>
        <strain evidence="1 2">NL-1719</strain>
    </source>
</reference>
<dbReference type="Proteomes" id="UP000308600">
    <property type="component" value="Unassembled WGS sequence"/>
</dbReference>
<proteinExistence type="predicted"/>
<name>A0ACD3BB57_9AGAR</name>
<accession>A0ACD3BB57</accession>
<evidence type="ECO:0000313" key="2">
    <source>
        <dbReference type="Proteomes" id="UP000308600"/>
    </source>
</evidence>
<keyword evidence="2" id="KW-1185">Reference proteome</keyword>
<sequence>MEEIEQQQRRRSGLYDGHNFSSTTIESNAPLQVFVSPLAGSRFHEGHESSLTKVAPSDASHLPVVDRAWQSAPAAPVVPFYKKRWFIISQIVLVPVSIALIFILLFPVVRAIVQLVVNRARLNIEVATITVPANDSFNLHMSGFVSHTGIFKATIHFDEPIQVSWVENSTAVTPLGEMTMDDLHASSKRATLDHASIFTITDPIAFGRFSKTMITGQNFTWHLQSQSVRVQALKFPVAKGIKFNQDVTLNGFQSFSGGVVLKDFTLPSDNPAGGINFVAVTELVNTSPFSLNLGTVIFDLSYKNLSLGLGSSPNTVITNGTNEITLSGTLKPQISTSDLAIISELFTNYLNGESSPVIATGQSTLQSDNSTISWLSEGLQSLQLNVPFKAFTPINPIRSISIGDFALQFSAADPWAPMAESNSVQARLQLPFGFHVDIDQIQNSFNITQGGNVVAGLSTPLGASKSSISVLSAVDTSGTIDITIQDTSLDCPSPLHPTFSSFNAELTDSSMAIFNLEGHSRAVAQTGVGSITLDPIKFNVTSNLKGLQGLKGMTTIGNVDVTGGTTQGIELSIDVSIYNPSNLHLAVGDLTLQLLRDSSVLGTALLPNLTLEMGNNTIKATSLFEANNSPAGSQTLNDFVGKKDAQLTISGYDGSTQIASLTEAFKSLNLDVTLPALQSNLLSRASLEILPTTGHSDNISHVTVDLVNPFSAELVITQIKSMVTSFGVELGNINTATEFRAAPKATTTSPTLDLNMNFDPVALFSVTRALAGSAGLNTAAFDAIVQLGGIQYLPFVQASGNQARQASLFEGFDLTTFVRSAFQKLESDVQLTSTVSIGDYQTTFQFTQTGVPVSTDQTLDLILPILAHPIVQQIVGGSTLGIDTVLITDPQQESFGTILTGNIANAGPFDAVISFPSGLTVEWAGKPLGNIKMNDIQVVADVGAKFTATSSFVVADVAHLTDFTKALLTEEEFEWMISGDNLTVTALGIQVPGISLSSKSVTLKGFNGLKDGVQIQSFDLPSDDPAGGIHLTLQATTVNPSQVGVQLDSLGFDTLVGGTLIASVLTDGGVTLAPASSSNLSLSGRLLPQTTSAGLNVVSEIFNNFVHGQDSDVLVQGASAGPSSVTWLNDAIKLLRVAATLPNRGPLTLIQSIELNDLSVKIQSQDEVYAPPASSKATIAQYKNPFGFALQVIEAGQELTLSSQGVDIAQLELPKAPADGAVSTGNAADLNISFTDQPLKSLNDAAFQAMFTQVTLQNHIDLSLRGVANVTAKTAVGNIDLSNIAFNVPSSLKGINAFGGTALLSNVTVTGSGGGSQYIVSPLTTTLQNPSSVSLETTNILLTV</sequence>
<evidence type="ECO:0000313" key="1">
    <source>
        <dbReference type="EMBL" id="TFK75313.1"/>
    </source>
</evidence>
<gene>
    <name evidence="1" type="ORF">BDN72DRAFT_885777</name>
</gene>